<evidence type="ECO:0000313" key="3">
    <source>
        <dbReference type="Proteomes" id="UP000292702"/>
    </source>
</evidence>
<evidence type="ECO:0000256" key="1">
    <source>
        <dbReference type="SAM" id="MobiDB-lite"/>
    </source>
</evidence>
<feature type="compositionally biased region" description="Low complexity" evidence="1">
    <location>
        <begin position="25"/>
        <end position="35"/>
    </location>
</feature>
<dbReference type="Proteomes" id="UP000292702">
    <property type="component" value="Unassembled WGS sequence"/>
</dbReference>
<organism evidence="2 3">
    <name type="scientific">Steccherinum ochraceum</name>
    <dbReference type="NCBI Taxonomy" id="92696"/>
    <lineage>
        <taxon>Eukaryota</taxon>
        <taxon>Fungi</taxon>
        <taxon>Dikarya</taxon>
        <taxon>Basidiomycota</taxon>
        <taxon>Agaricomycotina</taxon>
        <taxon>Agaricomycetes</taxon>
        <taxon>Polyporales</taxon>
        <taxon>Steccherinaceae</taxon>
        <taxon>Steccherinum</taxon>
    </lineage>
</organism>
<accession>A0A4R0QZW7</accession>
<keyword evidence="3" id="KW-1185">Reference proteome</keyword>
<reference evidence="2 3" key="1">
    <citation type="submission" date="2018-11" db="EMBL/GenBank/DDBJ databases">
        <title>Genome assembly of Steccherinum ochraceum LE-BIN_3174, the white-rot fungus of the Steccherinaceae family (The Residual Polyporoid clade, Polyporales, Basidiomycota).</title>
        <authorList>
            <person name="Fedorova T.V."/>
            <person name="Glazunova O.A."/>
            <person name="Landesman E.O."/>
            <person name="Moiseenko K.V."/>
            <person name="Psurtseva N.V."/>
            <person name="Savinova O.S."/>
            <person name="Shakhova N.V."/>
            <person name="Tyazhelova T.V."/>
            <person name="Vasina D.V."/>
        </authorList>
    </citation>
    <scope>NUCLEOTIDE SEQUENCE [LARGE SCALE GENOMIC DNA]</scope>
    <source>
        <strain evidence="2 3">LE-BIN_3174</strain>
    </source>
</reference>
<feature type="compositionally biased region" description="Low complexity" evidence="1">
    <location>
        <begin position="120"/>
        <end position="137"/>
    </location>
</feature>
<feature type="compositionally biased region" description="Basic and acidic residues" evidence="1">
    <location>
        <begin position="10"/>
        <end position="24"/>
    </location>
</feature>
<feature type="compositionally biased region" description="Basic and acidic residues" evidence="1">
    <location>
        <begin position="161"/>
        <end position="176"/>
    </location>
</feature>
<gene>
    <name evidence="2" type="ORF">EIP91_011214</name>
</gene>
<dbReference type="EMBL" id="RWJN01000709">
    <property type="protein sequence ID" value="TCD59891.1"/>
    <property type="molecule type" value="Genomic_DNA"/>
</dbReference>
<dbReference type="AlphaFoldDB" id="A0A4R0QZW7"/>
<feature type="compositionally biased region" description="Basic and acidic residues" evidence="1">
    <location>
        <begin position="93"/>
        <end position="103"/>
    </location>
</feature>
<sequence>MPLFGRKTKHAEDANQARKDEGHAAHSNSAADNNDQYNAGNGNPGSGLNTDAAAQQQGGPNRTGGHQAAGAGAGAGGEYDGTHNRDSGGTGRRGFDEPQDTRARGSAGNNYGDNQQQTRASGPGSQSGGAAQHGSSGLREHGLRLEREAENLHQQSAEIAEAERLEQEAREHRERAVAAGGTSGADPIHRQPQGGRGDMV</sequence>
<comment type="caution">
    <text evidence="2">The sequence shown here is derived from an EMBL/GenBank/DDBJ whole genome shotgun (WGS) entry which is preliminary data.</text>
</comment>
<proteinExistence type="predicted"/>
<evidence type="ECO:0000313" key="2">
    <source>
        <dbReference type="EMBL" id="TCD59891.1"/>
    </source>
</evidence>
<feature type="compositionally biased region" description="Polar residues" evidence="1">
    <location>
        <begin position="36"/>
        <end position="60"/>
    </location>
</feature>
<feature type="compositionally biased region" description="Polar residues" evidence="1">
    <location>
        <begin position="107"/>
        <end position="119"/>
    </location>
</feature>
<feature type="region of interest" description="Disordered" evidence="1">
    <location>
        <begin position="1"/>
        <end position="200"/>
    </location>
</feature>
<protein>
    <submittedName>
        <fullName evidence="2">Uncharacterized protein</fullName>
    </submittedName>
</protein>
<name>A0A4R0QZW7_9APHY</name>
<feature type="compositionally biased region" description="Basic and acidic residues" evidence="1">
    <location>
        <begin position="138"/>
        <end position="151"/>
    </location>
</feature>